<accession>A0ABS7GZH1</accession>
<evidence type="ECO:0000313" key="2">
    <source>
        <dbReference type="EMBL" id="MBW9054760.1"/>
    </source>
</evidence>
<dbReference type="RefSeq" id="WP_220336114.1">
    <property type="nucleotide sequence ID" value="NZ_JAEUAK010000008.1"/>
</dbReference>
<gene>
    <name evidence="2" type="ORF">JNB85_20365</name>
</gene>
<dbReference type="EMBL" id="JAEUAK010000008">
    <property type="protein sequence ID" value="MBW9054760.1"/>
    <property type="molecule type" value="Genomic_DNA"/>
</dbReference>
<evidence type="ECO:0000259" key="1">
    <source>
        <dbReference type="Pfam" id="PF06568"/>
    </source>
</evidence>
<organism evidence="2 3">
    <name type="scientific">Rhizobium mesosinicum</name>
    <dbReference type="NCBI Taxonomy" id="335017"/>
    <lineage>
        <taxon>Bacteria</taxon>
        <taxon>Pseudomonadati</taxon>
        <taxon>Pseudomonadota</taxon>
        <taxon>Alphaproteobacteria</taxon>
        <taxon>Hyphomicrobiales</taxon>
        <taxon>Rhizobiaceae</taxon>
        <taxon>Rhizobium/Agrobacterium group</taxon>
        <taxon>Rhizobium</taxon>
    </lineage>
</organism>
<comment type="caution">
    <text evidence="2">The sequence shown here is derived from an EMBL/GenBank/DDBJ whole genome shotgun (WGS) entry which is preliminary data.</text>
</comment>
<evidence type="ECO:0000313" key="3">
    <source>
        <dbReference type="Proteomes" id="UP000717752"/>
    </source>
</evidence>
<sequence length="69" mass="7945">MTTDVELPTTMDRAPSGGIARRCLMRLALYFSKRRERLILSCLSDEQLRDIGISPSEARIEVNKSWFWG</sequence>
<protein>
    <submittedName>
        <fullName evidence="2">DUF1127 domain-containing protein</fullName>
    </submittedName>
</protein>
<feature type="domain" description="YjiS-like" evidence="1">
    <location>
        <begin position="33"/>
        <end position="59"/>
    </location>
</feature>
<name>A0ABS7GZH1_9HYPH</name>
<proteinExistence type="predicted"/>
<dbReference type="InterPro" id="IPR009506">
    <property type="entry name" value="YjiS-like"/>
</dbReference>
<dbReference type="Proteomes" id="UP000717752">
    <property type="component" value="Unassembled WGS sequence"/>
</dbReference>
<reference evidence="2 3" key="1">
    <citation type="journal article" date="2021" name="MBio">
        <title>Poor Competitiveness of Bradyrhizobium in Pigeon Pea Root Colonization in Indian Soils.</title>
        <authorList>
            <person name="Chalasani D."/>
            <person name="Basu A."/>
            <person name="Pullabhotla S.V.S.R.N."/>
            <person name="Jorrin B."/>
            <person name="Neal A.L."/>
            <person name="Poole P.S."/>
            <person name="Podile A.R."/>
            <person name="Tkacz A."/>
        </authorList>
    </citation>
    <scope>NUCLEOTIDE SEQUENCE [LARGE SCALE GENOMIC DNA]</scope>
    <source>
        <strain evidence="2 3">HU56</strain>
    </source>
</reference>
<dbReference type="Pfam" id="PF06568">
    <property type="entry name" value="YjiS-like"/>
    <property type="match status" value="1"/>
</dbReference>
<keyword evidence="3" id="KW-1185">Reference proteome</keyword>